<protein>
    <submittedName>
        <fullName evidence="8">Flagellar motor switch protein FliN</fullName>
    </submittedName>
</protein>
<keyword evidence="6" id="KW-0472">Membrane</keyword>
<reference evidence="8 9" key="1">
    <citation type="submission" date="2019-06" db="EMBL/GenBank/DDBJ databases">
        <title>Persicimonas caeni gen. nov., sp. nov., a predatory bacterium isolated from solar saltern.</title>
        <authorList>
            <person name="Wang S."/>
        </authorList>
    </citation>
    <scope>NUCLEOTIDE SEQUENCE [LARGE SCALE GENOMIC DNA]</scope>
    <source>
        <strain evidence="8 9">YN101</strain>
    </source>
</reference>
<dbReference type="AlphaFoldDB" id="A0A4Y6Q2S1"/>
<dbReference type="EMBL" id="CP041186">
    <property type="protein sequence ID" value="QDG54874.1"/>
    <property type="molecule type" value="Genomic_DNA"/>
</dbReference>
<sequence>MQSDQAGLDNQRLVDGQHDLPGLEFLGDIPLEVTVELGRSRKTLAEILSLGPSSMIELSKAATEPLDVRVNGVLIARGEAVVVNERFGIRLTAVIDTDEVIESLKKG</sequence>
<dbReference type="PANTHER" id="PTHR43484">
    <property type="match status" value="1"/>
</dbReference>
<dbReference type="SUPFAM" id="SSF101801">
    <property type="entry name" value="Surface presentation of antigens (SPOA)"/>
    <property type="match status" value="1"/>
</dbReference>
<gene>
    <name evidence="8" type="primary">fliN</name>
    <name evidence="8" type="ORF">FIV42_11605</name>
</gene>
<dbReference type="GO" id="GO:0003774">
    <property type="term" value="F:cytoskeletal motor activity"/>
    <property type="evidence" value="ECO:0007669"/>
    <property type="project" value="InterPro"/>
</dbReference>
<accession>A0A5B8YI71</accession>
<dbReference type="GO" id="GO:0006935">
    <property type="term" value="P:chemotaxis"/>
    <property type="evidence" value="ECO:0007669"/>
    <property type="project" value="UniProtKB-KW"/>
</dbReference>
<dbReference type="GO" id="GO:0005886">
    <property type="term" value="C:plasma membrane"/>
    <property type="evidence" value="ECO:0007669"/>
    <property type="project" value="UniProtKB-SubCell"/>
</dbReference>
<evidence type="ECO:0000256" key="3">
    <source>
        <dbReference type="ARBA" id="ARBA00022475"/>
    </source>
</evidence>
<keyword evidence="5" id="KW-0283">Flagellar rotation</keyword>
<keyword evidence="8" id="KW-0969">Cilium</keyword>
<keyword evidence="8" id="KW-0282">Flagellum</keyword>
<name>A0A4Y6Q2S1_PERCE</name>
<comment type="similarity">
    <text evidence="2">Belongs to the FliN/MopA/SpaO family.</text>
</comment>
<evidence type="ECO:0000259" key="7">
    <source>
        <dbReference type="Pfam" id="PF01052"/>
    </source>
</evidence>
<keyword evidence="9" id="KW-1185">Reference proteome</keyword>
<evidence type="ECO:0000256" key="6">
    <source>
        <dbReference type="ARBA" id="ARBA00023136"/>
    </source>
</evidence>
<comment type="subcellular location">
    <subcellularLocation>
        <location evidence="1">Cell membrane</location>
        <topology evidence="1">Peripheral membrane protein</topology>
        <orientation evidence="1">Cytoplasmic side</orientation>
    </subcellularLocation>
</comment>
<keyword evidence="8" id="KW-0966">Cell projection</keyword>
<dbReference type="GO" id="GO:0071973">
    <property type="term" value="P:bacterial-type flagellum-dependent cell motility"/>
    <property type="evidence" value="ECO:0007669"/>
    <property type="project" value="InterPro"/>
</dbReference>
<dbReference type="NCBIfam" id="TIGR02480">
    <property type="entry name" value="fliN"/>
    <property type="match status" value="1"/>
</dbReference>
<dbReference type="InterPro" id="IPR001543">
    <property type="entry name" value="FliN-like_C"/>
</dbReference>
<dbReference type="Gene3D" id="2.30.330.10">
    <property type="entry name" value="SpoA-like"/>
    <property type="match status" value="1"/>
</dbReference>
<evidence type="ECO:0000256" key="2">
    <source>
        <dbReference type="ARBA" id="ARBA00009226"/>
    </source>
</evidence>
<dbReference type="OrthoDB" id="9773459at2"/>
<proteinExistence type="inferred from homology"/>
<evidence type="ECO:0000256" key="5">
    <source>
        <dbReference type="ARBA" id="ARBA00022779"/>
    </source>
</evidence>
<dbReference type="InterPro" id="IPR001172">
    <property type="entry name" value="FliN_T3SS_HrcQb"/>
</dbReference>
<feature type="domain" description="Flagellar motor switch protein FliN-like C-terminal" evidence="7">
    <location>
        <begin position="26"/>
        <end position="95"/>
    </location>
</feature>
<dbReference type="GO" id="GO:0009425">
    <property type="term" value="C:bacterial-type flagellum basal body"/>
    <property type="evidence" value="ECO:0007669"/>
    <property type="project" value="InterPro"/>
</dbReference>
<dbReference type="InterPro" id="IPR051469">
    <property type="entry name" value="FliN/MopA/SpaO"/>
</dbReference>
<evidence type="ECO:0000313" key="8">
    <source>
        <dbReference type="EMBL" id="QDG54874.1"/>
    </source>
</evidence>
<keyword evidence="3" id="KW-1003">Cell membrane</keyword>
<organism evidence="8 9">
    <name type="scientific">Persicimonas caeni</name>
    <dbReference type="NCBI Taxonomy" id="2292766"/>
    <lineage>
        <taxon>Bacteria</taxon>
        <taxon>Deltaproteobacteria</taxon>
        <taxon>Bradymonadales</taxon>
        <taxon>Bradymonadaceae</taxon>
        <taxon>Persicimonas</taxon>
    </lineage>
</organism>
<accession>A0A4Y6Q2S1</accession>
<dbReference type="InterPro" id="IPR012826">
    <property type="entry name" value="FliN"/>
</dbReference>
<dbReference type="PRINTS" id="PR00956">
    <property type="entry name" value="FLGMOTORFLIN"/>
</dbReference>
<dbReference type="Pfam" id="PF01052">
    <property type="entry name" value="FliMN_C"/>
    <property type="match status" value="1"/>
</dbReference>
<keyword evidence="4" id="KW-0145">Chemotaxis</keyword>
<dbReference type="PANTHER" id="PTHR43484:SF1">
    <property type="entry name" value="FLAGELLAR MOTOR SWITCH PROTEIN FLIN"/>
    <property type="match status" value="1"/>
</dbReference>
<evidence type="ECO:0000313" key="9">
    <source>
        <dbReference type="Proteomes" id="UP000315995"/>
    </source>
</evidence>
<dbReference type="Proteomes" id="UP000315995">
    <property type="component" value="Chromosome"/>
</dbReference>
<dbReference type="InterPro" id="IPR036429">
    <property type="entry name" value="SpoA-like_sf"/>
</dbReference>
<evidence type="ECO:0000256" key="1">
    <source>
        <dbReference type="ARBA" id="ARBA00004413"/>
    </source>
</evidence>
<evidence type="ECO:0000256" key="4">
    <source>
        <dbReference type="ARBA" id="ARBA00022500"/>
    </source>
</evidence>